<dbReference type="CDD" id="cd06257">
    <property type="entry name" value="DnaJ"/>
    <property type="match status" value="1"/>
</dbReference>
<feature type="region of interest" description="Disordered" evidence="8">
    <location>
        <begin position="621"/>
        <end position="668"/>
    </location>
</feature>
<feature type="compositionally biased region" description="Basic and acidic residues" evidence="8">
    <location>
        <begin position="393"/>
        <end position="404"/>
    </location>
</feature>
<dbReference type="Gene3D" id="3.30.160.60">
    <property type="entry name" value="Classic Zinc Finger"/>
    <property type="match status" value="3"/>
</dbReference>
<feature type="compositionally biased region" description="Low complexity" evidence="8">
    <location>
        <begin position="638"/>
        <end position="649"/>
    </location>
</feature>
<protein>
    <recommendedName>
        <fullName evidence="3">DnaJ homolog subfamily C member 22</fullName>
    </recommendedName>
</protein>
<dbReference type="Pfam" id="PF00096">
    <property type="entry name" value="zf-C2H2"/>
    <property type="match status" value="3"/>
</dbReference>
<dbReference type="InterPro" id="IPR007829">
    <property type="entry name" value="TM2"/>
</dbReference>
<proteinExistence type="predicted"/>
<feature type="domain" description="C2H2-type" evidence="11">
    <location>
        <begin position="445"/>
        <end position="472"/>
    </location>
</feature>
<feature type="compositionally biased region" description="Polar residues" evidence="8">
    <location>
        <begin position="342"/>
        <end position="379"/>
    </location>
</feature>
<feature type="region of interest" description="Disordered" evidence="8">
    <location>
        <begin position="331"/>
        <end position="437"/>
    </location>
</feature>
<name>A0A5C6MNB0_9TELE</name>
<feature type="compositionally biased region" description="Polar residues" evidence="8">
    <location>
        <begin position="728"/>
        <end position="746"/>
    </location>
</feature>
<feature type="domain" description="C2H2-type" evidence="11">
    <location>
        <begin position="473"/>
        <end position="500"/>
    </location>
</feature>
<dbReference type="InterPro" id="IPR001623">
    <property type="entry name" value="DnaJ_domain"/>
</dbReference>
<dbReference type="Gene3D" id="1.10.287.110">
    <property type="entry name" value="DnaJ domain"/>
    <property type="match status" value="1"/>
</dbReference>
<dbReference type="SMART" id="SM00355">
    <property type="entry name" value="ZnF_C2H2"/>
    <property type="match status" value="6"/>
</dbReference>
<dbReference type="EMBL" id="RHFK02000021">
    <property type="protein sequence ID" value="TWW56652.1"/>
    <property type="molecule type" value="Genomic_DNA"/>
</dbReference>
<feature type="transmembrane region" description="Helical" evidence="9">
    <location>
        <begin position="83"/>
        <end position="101"/>
    </location>
</feature>
<dbReference type="PANTHER" id="PTHR44733">
    <property type="entry name" value="DNAJ HOMOLOG SUBFAMILY C MEMBER 22"/>
    <property type="match status" value="1"/>
</dbReference>
<dbReference type="FunFam" id="3.30.160.60:FF:000372">
    <property type="entry name" value="IKAROS family zinc finger 4"/>
    <property type="match status" value="1"/>
</dbReference>
<evidence type="ECO:0000313" key="12">
    <source>
        <dbReference type="EMBL" id="TWW56652.1"/>
    </source>
</evidence>
<comment type="subcellular location">
    <subcellularLocation>
        <location evidence="2">Membrane</location>
        <topology evidence="2">Multi-pass membrane protein</topology>
    </subcellularLocation>
</comment>
<feature type="domain" description="C2H2-type" evidence="11">
    <location>
        <begin position="501"/>
        <end position="528"/>
    </location>
</feature>
<dbReference type="PROSITE" id="PS50076">
    <property type="entry name" value="DNAJ_2"/>
    <property type="match status" value="1"/>
</dbReference>
<dbReference type="GO" id="GO:0016020">
    <property type="term" value="C:membrane"/>
    <property type="evidence" value="ECO:0007669"/>
    <property type="project" value="UniProtKB-SubCell"/>
</dbReference>
<keyword evidence="7" id="KW-0863">Zinc-finger</keyword>
<evidence type="ECO:0000256" key="3">
    <source>
        <dbReference type="ARBA" id="ARBA00020945"/>
    </source>
</evidence>
<keyword evidence="13" id="KW-1185">Reference proteome</keyword>
<evidence type="ECO:0000256" key="5">
    <source>
        <dbReference type="ARBA" id="ARBA00022989"/>
    </source>
</evidence>
<keyword evidence="5 9" id="KW-1133">Transmembrane helix</keyword>
<evidence type="ECO:0000256" key="8">
    <source>
        <dbReference type="SAM" id="MobiDB-lite"/>
    </source>
</evidence>
<comment type="caution">
    <text evidence="12">The sequence shown here is derived from an EMBL/GenBank/DDBJ whole genome shotgun (WGS) entry which is preliminary data.</text>
</comment>
<dbReference type="PRINTS" id="PR00625">
    <property type="entry name" value="JDOMAIN"/>
</dbReference>
<feature type="transmembrane region" description="Helical" evidence="9">
    <location>
        <begin position="212"/>
        <end position="233"/>
    </location>
</feature>
<dbReference type="InterPro" id="IPR013087">
    <property type="entry name" value="Znf_C2H2_type"/>
</dbReference>
<feature type="region of interest" description="Disordered" evidence="8">
    <location>
        <begin position="684"/>
        <end position="762"/>
    </location>
</feature>
<feature type="domain" description="C2H2-type" evidence="11">
    <location>
        <begin position="534"/>
        <end position="562"/>
    </location>
</feature>
<keyword evidence="7" id="KW-0862">Zinc</keyword>
<dbReference type="SUPFAM" id="SSF57667">
    <property type="entry name" value="beta-beta-alpha zinc fingers"/>
    <property type="match status" value="2"/>
</dbReference>
<reference evidence="12 13" key="1">
    <citation type="submission" date="2019-04" db="EMBL/GenBank/DDBJ databases">
        <title>Chromosome genome assembly for Takifugu flavidus.</title>
        <authorList>
            <person name="Xiao S."/>
        </authorList>
    </citation>
    <scope>NUCLEOTIDE SEQUENCE [LARGE SCALE GENOMIC DNA]</scope>
    <source>
        <strain evidence="12">HTHZ2018</strain>
        <tissue evidence="12">Muscle</tissue>
    </source>
</reference>
<keyword evidence="7" id="KW-0479">Metal-binding</keyword>
<accession>A0A5C6MNB0</accession>
<dbReference type="InterPro" id="IPR036236">
    <property type="entry name" value="Znf_C2H2_sf"/>
</dbReference>
<evidence type="ECO:0000256" key="1">
    <source>
        <dbReference type="ARBA" id="ARBA00002080"/>
    </source>
</evidence>
<feature type="domain" description="J" evidence="10">
    <location>
        <begin position="278"/>
        <end position="348"/>
    </location>
</feature>
<evidence type="ECO:0000313" key="13">
    <source>
        <dbReference type="Proteomes" id="UP000324091"/>
    </source>
</evidence>
<evidence type="ECO:0000256" key="4">
    <source>
        <dbReference type="ARBA" id="ARBA00022692"/>
    </source>
</evidence>
<evidence type="ECO:0000256" key="2">
    <source>
        <dbReference type="ARBA" id="ARBA00004141"/>
    </source>
</evidence>
<evidence type="ECO:0000256" key="9">
    <source>
        <dbReference type="SAM" id="Phobius"/>
    </source>
</evidence>
<dbReference type="Proteomes" id="UP000324091">
    <property type="component" value="Chromosome 8"/>
</dbReference>
<evidence type="ECO:0000256" key="6">
    <source>
        <dbReference type="ARBA" id="ARBA00023136"/>
    </source>
</evidence>
<sequence length="863" mass="94936">MVKSVIVTYALWAMGGPLGLHHLYLERDSHALLWMLTLGGFGIGWAREIIRIPAYVHEANKDAEKMRRKHSTTVPPPTGPFRFAGQVCVGIYFGVVAMIGLKSLSFFYLIVLPLSVGAGIHLVSSAGEQTSDLPKTLTACLITSPIFYGSTLSPLPISVVASVTAAQHRRYKPPAAPGTKKQLGPRLYRLGLVWLAFSAPLGYCIFHNTTATLYYLSDCVAALLDIFWFLPWLRSVVEFMLLMPYRIFCFFTGGGYYEEAWRKVLEILLREYTTEEKDALQILSLEVEASLQDITRSYRELAKTWHPDHNPSKDAEATFMKIHRAYEAPGERMNAGDCNGRSYAQGNGGQASAEQDFSGGPSATSPNGQQSSPRHSLSVHSIKVELCSDDESPGGREHPRDGGRMEVGGDPVDAGPGRQKAAGCSELSSPNTASPGPIRLPNGKLQCEICGIVCTGPNVLMVHKRSHTGERPFQCNQCGASFTQKGNLLRHIKLHSGEKPFKCPICNYACRRRDALTGHLRTHAVPSQSVGKAFKCSYCSRSYKQQSTLEDHQERCHSYLKSRQAAVVRQAAPGALNMDGMNQSNEKIQQVDRLAMTIAKRKRTMPQKFLGEKHMEFELPEAPCELSSSSEKDEDLMSSRPAAAFPASSLHMDRSKKENHKPTPLSPLHPAFLLRTVLGNSNVLAQGPRAHGGGGSTALGREDQPCGLGHAASPNGCPDSTDTESTAEEQSTRAPAQISTSNSNHLHYQPRGLHHSHSTARSCQAKDPAWERACPVTPTLIKKGPSPLLSSRETVQVLDREGHPVRFFHCLHCHILFLDHVMFTIHMGCHGFHQPFECNICGYSSQDRYEFSSHISRGEHQVG</sequence>
<comment type="function">
    <text evidence="1">May function as a co-chaperone.</text>
</comment>
<keyword evidence="6 9" id="KW-0472">Membrane</keyword>
<dbReference type="InterPro" id="IPR036869">
    <property type="entry name" value="J_dom_sf"/>
</dbReference>
<evidence type="ECO:0000256" key="7">
    <source>
        <dbReference type="PROSITE-ProRule" id="PRU00042"/>
    </source>
</evidence>
<evidence type="ECO:0000259" key="11">
    <source>
        <dbReference type="PROSITE" id="PS50157"/>
    </source>
</evidence>
<dbReference type="AlphaFoldDB" id="A0A5C6MNB0"/>
<dbReference type="PROSITE" id="PS00028">
    <property type="entry name" value="ZINC_FINGER_C2H2_1"/>
    <property type="match status" value="5"/>
</dbReference>
<dbReference type="SMART" id="SM00271">
    <property type="entry name" value="DnaJ"/>
    <property type="match status" value="1"/>
</dbReference>
<dbReference type="Pfam" id="PF00226">
    <property type="entry name" value="DnaJ"/>
    <property type="match status" value="1"/>
</dbReference>
<feature type="transmembrane region" description="Helical" evidence="9">
    <location>
        <begin position="146"/>
        <end position="166"/>
    </location>
</feature>
<feature type="transmembrane region" description="Helical" evidence="9">
    <location>
        <begin position="106"/>
        <end position="126"/>
    </location>
</feature>
<dbReference type="PROSITE" id="PS50157">
    <property type="entry name" value="ZINC_FINGER_C2H2_2"/>
    <property type="match status" value="4"/>
</dbReference>
<dbReference type="Pfam" id="PF05154">
    <property type="entry name" value="TM2"/>
    <property type="match status" value="1"/>
</dbReference>
<evidence type="ECO:0000259" key="10">
    <source>
        <dbReference type="PROSITE" id="PS50076"/>
    </source>
</evidence>
<gene>
    <name evidence="12" type="ORF">D4764_08G0006390</name>
</gene>
<organism evidence="12 13">
    <name type="scientific">Takifugu flavidus</name>
    <name type="common">sansaifugu</name>
    <dbReference type="NCBI Taxonomy" id="433684"/>
    <lineage>
        <taxon>Eukaryota</taxon>
        <taxon>Metazoa</taxon>
        <taxon>Chordata</taxon>
        <taxon>Craniata</taxon>
        <taxon>Vertebrata</taxon>
        <taxon>Euteleostomi</taxon>
        <taxon>Actinopterygii</taxon>
        <taxon>Neopterygii</taxon>
        <taxon>Teleostei</taxon>
        <taxon>Neoteleostei</taxon>
        <taxon>Acanthomorphata</taxon>
        <taxon>Eupercaria</taxon>
        <taxon>Tetraodontiformes</taxon>
        <taxon>Tetradontoidea</taxon>
        <taxon>Tetraodontidae</taxon>
        <taxon>Takifugu</taxon>
    </lineage>
</organism>
<feature type="transmembrane region" description="Helical" evidence="9">
    <location>
        <begin position="6"/>
        <end position="25"/>
    </location>
</feature>
<dbReference type="SUPFAM" id="SSF46565">
    <property type="entry name" value="Chaperone J-domain"/>
    <property type="match status" value="1"/>
</dbReference>
<keyword evidence="4 9" id="KW-0812">Transmembrane</keyword>
<dbReference type="FunFam" id="3.30.160.60:FF:000080">
    <property type="entry name" value="IKAROS family zinc finger 4"/>
    <property type="match status" value="1"/>
</dbReference>
<dbReference type="PANTHER" id="PTHR44733:SF1">
    <property type="entry name" value="DNAJ HOMOLOG SUBFAMILY C MEMBER 22"/>
    <property type="match status" value="1"/>
</dbReference>
<feature type="transmembrane region" description="Helical" evidence="9">
    <location>
        <begin position="32"/>
        <end position="50"/>
    </location>
</feature>
<dbReference type="GO" id="GO:0008270">
    <property type="term" value="F:zinc ion binding"/>
    <property type="evidence" value="ECO:0007669"/>
    <property type="project" value="UniProtKB-KW"/>
</dbReference>